<name>A0ACC1NKA5_9HYPO</name>
<keyword evidence="2" id="KW-1185">Reference proteome</keyword>
<protein>
    <submittedName>
        <fullName evidence="1">Uncharacterized protein</fullName>
    </submittedName>
</protein>
<evidence type="ECO:0000313" key="2">
    <source>
        <dbReference type="Proteomes" id="UP001143910"/>
    </source>
</evidence>
<comment type="caution">
    <text evidence="1">The sequence shown here is derived from an EMBL/GenBank/DDBJ whole genome shotgun (WGS) entry which is preliminary data.</text>
</comment>
<sequence>MSQSNQTAPSEAESGPAAQRTVLSTPDLLIIILSQLPHSSLLKAQRVNKTWAGLFDNVELQAALFRQPRPKGSALYVEAHSDVLMHHFPTFWPINGRDPRQFHSRAFQKQQVTASNSDWSYLHDEATPELTYVSQDDYDDGCPHRQKWRQLLVCQPPVNVLELVQEVSRRGSSGLLEFRTIIRRPDGLRMGFLYDAVRHWKTNERSKAELLWNRQTGDIKYPNDRGEDEAGPVEEGEPCLTIWGHSSVGCGQYGGLTYSNYSARTQRTARQVIFSDDGDVEYSMLCLGEVPSRLYGMANYKDLDE</sequence>
<dbReference type="Proteomes" id="UP001143910">
    <property type="component" value="Unassembled WGS sequence"/>
</dbReference>
<proteinExistence type="predicted"/>
<accession>A0ACC1NKA5</accession>
<evidence type="ECO:0000313" key="1">
    <source>
        <dbReference type="EMBL" id="KAJ2979514.1"/>
    </source>
</evidence>
<dbReference type="EMBL" id="JANJQO010000276">
    <property type="protein sequence ID" value="KAJ2979514.1"/>
    <property type="molecule type" value="Genomic_DNA"/>
</dbReference>
<organism evidence="1 2">
    <name type="scientific">Zarea fungicola</name>
    <dbReference type="NCBI Taxonomy" id="93591"/>
    <lineage>
        <taxon>Eukaryota</taxon>
        <taxon>Fungi</taxon>
        <taxon>Dikarya</taxon>
        <taxon>Ascomycota</taxon>
        <taxon>Pezizomycotina</taxon>
        <taxon>Sordariomycetes</taxon>
        <taxon>Hypocreomycetidae</taxon>
        <taxon>Hypocreales</taxon>
        <taxon>Cordycipitaceae</taxon>
        <taxon>Zarea</taxon>
    </lineage>
</organism>
<gene>
    <name evidence="1" type="ORF">NQ176_g3205</name>
</gene>
<reference evidence="1" key="1">
    <citation type="submission" date="2022-08" db="EMBL/GenBank/DDBJ databases">
        <title>Genome Sequence of Lecanicillium fungicola.</title>
        <authorList>
            <person name="Buettner E."/>
        </authorList>
    </citation>
    <scope>NUCLEOTIDE SEQUENCE</scope>
    <source>
        <strain evidence="1">Babe33</strain>
    </source>
</reference>